<organism evidence="8 9">
    <name type="scientific">Candidatus Aquitaenariimonas noxiae</name>
    <dbReference type="NCBI Taxonomy" id="1974741"/>
    <lineage>
        <taxon>Bacteria</taxon>
        <taxon>Pseudomonadati</taxon>
        <taxon>Candidatus Omnitrophota</taxon>
        <taxon>Candidatus Aquitaenariimonas</taxon>
    </lineage>
</organism>
<evidence type="ECO:0000256" key="5">
    <source>
        <dbReference type="RuleBase" id="RU003919"/>
    </source>
</evidence>
<comment type="subunit">
    <text evidence="3 4">Part of the 30S ribosomal subunit. Forms a bridge to the 50S subunit in the 70S ribosome, contacting the 23S rRNA.</text>
</comment>
<accession>A0A2J0KUH7</accession>
<dbReference type="EMBL" id="PEWV01000017">
    <property type="protein sequence ID" value="PIU42152.1"/>
    <property type="molecule type" value="Genomic_DNA"/>
</dbReference>
<comment type="function">
    <text evidence="4 6">One of the primary rRNA binding proteins, it binds directly to 16S rRNA where it helps nucleate assembly of the platform of the 30S subunit by binding and bridging several RNA helices of the 16S rRNA.</text>
</comment>
<evidence type="ECO:0000256" key="7">
    <source>
        <dbReference type="SAM" id="MobiDB-lite"/>
    </source>
</evidence>
<keyword evidence="1 4" id="KW-0689">Ribosomal protein</keyword>
<dbReference type="PANTHER" id="PTHR23321">
    <property type="entry name" value="RIBOSOMAL PROTEIN S15, BACTERIAL AND ORGANELLAR"/>
    <property type="match status" value="1"/>
</dbReference>
<dbReference type="GO" id="GO:0006412">
    <property type="term" value="P:translation"/>
    <property type="evidence" value="ECO:0007669"/>
    <property type="project" value="UniProtKB-UniRule"/>
</dbReference>
<feature type="region of interest" description="Disordered" evidence="7">
    <location>
        <begin position="1"/>
        <end position="20"/>
    </location>
</feature>
<keyword evidence="4 6" id="KW-0699">rRNA-binding</keyword>
<comment type="function">
    <text evidence="4">Forms an intersubunit bridge (bridge B4) with the 23S rRNA of the 50S subunit in the ribosome.</text>
</comment>
<dbReference type="SMART" id="SM01387">
    <property type="entry name" value="Ribosomal_S15"/>
    <property type="match status" value="1"/>
</dbReference>
<evidence type="ECO:0000256" key="4">
    <source>
        <dbReference type="HAMAP-Rule" id="MF_01343"/>
    </source>
</evidence>
<dbReference type="PANTHER" id="PTHR23321:SF26">
    <property type="entry name" value="SMALL RIBOSOMAL SUBUNIT PROTEIN US15M"/>
    <property type="match status" value="1"/>
</dbReference>
<dbReference type="InterPro" id="IPR005290">
    <property type="entry name" value="Ribosomal_uS15_bac-type"/>
</dbReference>
<dbReference type="AlphaFoldDB" id="A0A2J0KUH7"/>
<evidence type="ECO:0000256" key="1">
    <source>
        <dbReference type="ARBA" id="ARBA00022980"/>
    </source>
</evidence>
<dbReference type="NCBIfam" id="TIGR00952">
    <property type="entry name" value="S15_bact"/>
    <property type="match status" value="1"/>
</dbReference>
<dbReference type="GO" id="GO:0003735">
    <property type="term" value="F:structural constituent of ribosome"/>
    <property type="evidence" value="ECO:0007669"/>
    <property type="project" value="InterPro"/>
</dbReference>
<dbReference type="InterPro" id="IPR009068">
    <property type="entry name" value="uS15_NS1_RNA-bd_sf"/>
</dbReference>
<sequence length="89" mass="10717">MEIDKEKKQKLMGDLKMHTKDTGSPAVQVTLLTCRINNLTEHFKKHKKDIHSRQGLLKMVNRRRRLLKYLKENDETKYREVVDKLELRK</sequence>
<dbReference type="SUPFAM" id="SSF47060">
    <property type="entry name" value="S15/NS1 RNA-binding domain"/>
    <property type="match status" value="1"/>
</dbReference>
<evidence type="ECO:0000313" key="8">
    <source>
        <dbReference type="EMBL" id="PIU42152.1"/>
    </source>
</evidence>
<comment type="caution">
    <text evidence="8">The sequence shown here is derived from an EMBL/GenBank/DDBJ whole genome shotgun (WGS) entry which is preliminary data.</text>
</comment>
<dbReference type="Proteomes" id="UP000230052">
    <property type="component" value="Unassembled WGS sequence"/>
</dbReference>
<name>A0A2J0KUH7_9BACT</name>
<dbReference type="GO" id="GO:0019843">
    <property type="term" value="F:rRNA binding"/>
    <property type="evidence" value="ECO:0007669"/>
    <property type="project" value="UniProtKB-UniRule"/>
</dbReference>
<reference evidence="8 9" key="1">
    <citation type="submission" date="2017-09" db="EMBL/GenBank/DDBJ databases">
        <title>Depth-based differentiation of microbial function through sediment-hosted aquifers and enrichment of novel symbionts in the deep terrestrial subsurface.</title>
        <authorList>
            <person name="Probst A.J."/>
            <person name="Ladd B."/>
            <person name="Jarett J.K."/>
            <person name="Geller-Mcgrath D.E."/>
            <person name="Sieber C.M."/>
            <person name="Emerson J.B."/>
            <person name="Anantharaman K."/>
            <person name="Thomas B.C."/>
            <person name="Malmstrom R."/>
            <person name="Stieglmeier M."/>
            <person name="Klingl A."/>
            <person name="Woyke T."/>
            <person name="Ryan C.M."/>
            <person name="Banfield J.F."/>
        </authorList>
    </citation>
    <scope>NUCLEOTIDE SEQUENCE [LARGE SCALE GENOMIC DNA]</scope>
    <source>
        <strain evidence="8">CG07_land_8_20_14_0_80_42_15</strain>
    </source>
</reference>
<evidence type="ECO:0000256" key="2">
    <source>
        <dbReference type="ARBA" id="ARBA00023274"/>
    </source>
</evidence>
<proteinExistence type="inferred from homology"/>
<dbReference type="InterPro" id="IPR000589">
    <property type="entry name" value="Ribosomal_uS15"/>
</dbReference>
<protein>
    <recommendedName>
        <fullName evidence="4">Small ribosomal subunit protein uS15</fullName>
    </recommendedName>
</protein>
<gene>
    <name evidence="4" type="primary">rpsO</name>
    <name evidence="8" type="ORF">COS99_01685</name>
</gene>
<comment type="similarity">
    <text evidence="4 5">Belongs to the universal ribosomal protein uS15 family.</text>
</comment>
<evidence type="ECO:0000256" key="6">
    <source>
        <dbReference type="RuleBase" id="RU004524"/>
    </source>
</evidence>
<evidence type="ECO:0000256" key="3">
    <source>
        <dbReference type="ARBA" id="ARBA00064542"/>
    </source>
</evidence>
<dbReference type="HAMAP" id="MF_01343_B">
    <property type="entry name" value="Ribosomal_uS15_B"/>
    <property type="match status" value="1"/>
</dbReference>
<dbReference type="Gene3D" id="1.10.287.10">
    <property type="entry name" value="S15/NS1, RNA-binding"/>
    <property type="match status" value="1"/>
</dbReference>
<dbReference type="PROSITE" id="PS00362">
    <property type="entry name" value="RIBOSOMAL_S15"/>
    <property type="match status" value="1"/>
</dbReference>
<dbReference type="GO" id="GO:0022627">
    <property type="term" value="C:cytosolic small ribosomal subunit"/>
    <property type="evidence" value="ECO:0007669"/>
    <property type="project" value="TreeGrafter"/>
</dbReference>
<evidence type="ECO:0000313" key="9">
    <source>
        <dbReference type="Proteomes" id="UP000230052"/>
    </source>
</evidence>
<dbReference type="CDD" id="cd00353">
    <property type="entry name" value="Ribosomal_S15p_S13e"/>
    <property type="match status" value="1"/>
</dbReference>
<dbReference type="Pfam" id="PF00312">
    <property type="entry name" value="Ribosomal_S15"/>
    <property type="match status" value="1"/>
</dbReference>
<keyword evidence="4 6" id="KW-0694">RNA-binding</keyword>
<keyword evidence="2 4" id="KW-0687">Ribonucleoprotein</keyword>
<dbReference type="FunFam" id="1.10.287.10:FF:000002">
    <property type="entry name" value="30S ribosomal protein S15"/>
    <property type="match status" value="1"/>
</dbReference>
<dbReference type="Gene3D" id="6.10.250.3130">
    <property type="match status" value="1"/>
</dbReference>